<keyword evidence="2" id="KW-0813">Transport</keyword>
<sequence>MKKSVKVLSTTLLAMSLVTAAGCSSDNGNNGGGNTNSGGTNTAAEGNSGGGNAPAAEKADILFWTPFSGADGEFMKKIVEKYNGSQDTYKVKLVIQPNGEYYKMLDVALSASKDRPDLAIMHVDQIPTYVNKGQLQPMDDLAAASGINKADYVEAPVNYETIDGKWYGIPLDIHPLVMYYNKDLFDKAGIAAPPTNRAEFESAVEKLTDKDKGVYGYAVPTLWPQQFIFPSLVWQNGGDLWNGTDVAYNSPEAVEMVQWMRGLVEQGFSPANVQQDGENTLFLQGKNAIQFNGPWMKGQFDEAGINYGVAPVPQIGKAKQAVYAGSHNFVVTKDTTDAAVVKGIGDFLKYVSTNSMDWAASGQALASKPMLESAEFKALPMQSSVAQAFDYVQFAPNVLNWATISDPIWGELSNAILGKKDAQKAMDDAVAKSRQAMNK</sequence>
<gene>
    <name evidence="6" type="ORF">FHS18_003909</name>
</gene>
<feature type="region of interest" description="Disordered" evidence="4">
    <location>
        <begin position="24"/>
        <end position="52"/>
    </location>
</feature>
<dbReference type="GO" id="GO:0055052">
    <property type="term" value="C:ATP-binding cassette (ABC) transporter complex, substrate-binding subunit-containing"/>
    <property type="evidence" value="ECO:0007669"/>
    <property type="project" value="TreeGrafter"/>
</dbReference>
<evidence type="ECO:0000313" key="7">
    <source>
        <dbReference type="Proteomes" id="UP000570361"/>
    </source>
</evidence>
<evidence type="ECO:0000256" key="5">
    <source>
        <dbReference type="SAM" id="SignalP"/>
    </source>
</evidence>
<comment type="similarity">
    <text evidence="1">Belongs to the bacterial solute-binding protein 1 family.</text>
</comment>
<evidence type="ECO:0000256" key="4">
    <source>
        <dbReference type="SAM" id="MobiDB-lite"/>
    </source>
</evidence>
<dbReference type="Gene3D" id="3.40.190.10">
    <property type="entry name" value="Periplasmic binding protein-like II"/>
    <property type="match status" value="1"/>
</dbReference>
<dbReference type="CDD" id="cd14748">
    <property type="entry name" value="PBP2_UgpB"/>
    <property type="match status" value="1"/>
</dbReference>
<evidence type="ECO:0000313" key="6">
    <source>
        <dbReference type="EMBL" id="MBB3111841.1"/>
    </source>
</evidence>
<dbReference type="Proteomes" id="UP000570361">
    <property type="component" value="Unassembled WGS sequence"/>
</dbReference>
<name>A0A7W5B0V4_9BACL</name>
<dbReference type="PANTHER" id="PTHR30061:SF50">
    <property type="entry name" value="MALTOSE_MALTODEXTRIN-BINDING PERIPLASMIC PROTEIN"/>
    <property type="match status" value="1"/>
</dbReference>
<feature type="signal peptide" evidence="5">
    <location>
        <begin position="1"/>
        <end position="20"/>
    </location>
</feature>
<evidence type="ECO:0000256" key="3">
    <source>
        <dbReference type="ARBA" id="ARBA00022729"/>
    </source>
</evidence>
<dbReference type="AlphaFoldDB" id="A0A7W5B0V4"/>
<keyword evidence="3 5" id="KW-0732">Signal</keyword>
<proteinExistence type="inferred from homology"/>
<organism evidence="6 7">
    <name type="scientific">Paenibacillus phyllosphaerae</name>
    <dbReference type="NCBI Taxonomy" id="274593"/>
    <lineage>
        <taxon>Bacteria</taxon>
        <taxon>Bacillati</taxon>
        <taxon>Bacillota</taxon>
        <taxon>Bacilli</taxon>
        <taxon>Bacillales</taxon>
        <taxon>Paenibacillaceae</taxon>
        <taxon>Paenibacillus</taxon>
    </lineage>
</organism>
<dbReference type="GO" id="GO:1901982">
    <property type="term" value="F:maltose binding"/>
    <property type="evidence" value="ECO:0007669"/>
    <property type="project" value="TreeGrafter"/>
</dbReference>
<feature type="compositionally biased region" description="Low complexity" evidence="4">
    <location>
        <begin position="37"/>
        <end position="46"/>
    </location>
</feature>
<dbReference type="GO" id="GO:0015768">
    <property type="term" value="P:maltose transport"/>
    <property type="evidence" value="ECO:0007669"/>
    <property type="project" value="TreeGrafter"/>
</dbReference>
<keyword evidence="6" id="KW-0762">Sugar transport</keyword>
<dbReference type="PROSITE" id="PS51257">
    <property type="entry name" value="PROKAR_LIPOPROTEIN"/>
    <property type="match status" value="1"/>
</dbReference>
<evidence type="ECO:0000256" key="1">
    <source>
        <dbReference type="ARBA" id="ARBA00008520"/>
    </source>
</evidence>
<feature type="chain" id="PRO_5038765827" evidence="5">
    <location>
        <begin position="21"/>
        <end position="439"/>
    </location>
</feature>
<reference evidence="6 7" key="1">
    <citation type="submission" date="2020-08" db="EMBL/GenBank/DDBJ databases">
        <title>Genomic Encyclopedia of Type Strains, Phase III (KMG-III): the genomes of soil and plant-associated and newly described type strains.</title>
        <authorList>
            <person name="Whitman W."/>
        </authorList>
    </citation>
    <scope>NUCLEOTIDE SEQUENCE [LARGE SCALE GENOMIC DNA]</scope>
    <source>
        <strain evidence="6 7">CECT 5862</strain>
    </source>
</reference>
<comment type="caution">
    <text evidence="6">The sequence shown here is derived from an EMBL/GenBank/DDBJ whole genome shotgun (WGS) entry which is preliminary data.</text>
</comment>
<dbReference type="EMBL" id="JACHXK010000009">
    <property type="protein sequence ID" value="MBB3111841.1"/>
    <property type="molecule type" value="Genomic_DNA"/>
</dbReference>
<protein>
    <submittedName>
        <fullName evidence="6">Multiple sugar transport system substrate-binding protein</fullName>
    </submittedName>
</protein>
<evidence type="ECO:0000256" key="2">
    <source>
        <dbReference type="ARBA" id="ARBA00022448"/>
    </source>
</evidence>
<dbReference type="SUPFAM" id="SSF53850">
    <property type="entry name" value="Periplasmic binding protein-like II"/>
    <property type="match status" value="1"/>
</dbReference>
<dbReference type="PANTHER" id="PTHR30061">
    <property type="entry name" value="MALTOSE-BINDING PERIPLASMIC PROTEIN"/>
    <property type="match status" value="1"/>
</dbReference>
<dbReference type="InterPro" id="IPR006059">
    <property type="entry name" value="SBP"/>
</dbReference>
<dbReference type="GO" id="GO:0042956">
    <property type="term" value="P:maltodextrin transmembrane transport"/>
    <property type="evidence" value="ECO:0007669"/>
    <property type="project" value="TreeGrafter"/>
</dbReference>
<accession>A0A7W5B0V4</accession>
<dbReference type="Pfam" id="PF01547">
    <property type="entry name" value="SBP_bac_1"/>
    <property type="match status" value="1"/>
</dbReference>
<keyword evidence="7" id="KW-1185">Reference proteome</keyword>